<reference evidence="3" key="1">
    <citation type="submission" date="2016-10" db="EMBL/GenBank/DDBJ databases">
        <authorList>
            <person name="Varghese N."/>
            <person name="Submissions S."/>
        </authorList>
    </citation>
    <scope>NUCLEOTIDE SEQUENCE [LARGE SCALE GENOMIC DNA]</scope>
    <source>
        <strain evidence="3">DSM 16108</strain>
    </source>
</reference>
<dbReference type="InterPro" id="IPR000182">
    <property type="entry name" value="GNAT_dom"/>
</dbReference>
<dbReference type="PANTHER" id="PTHR39173">
    <property type="entry name" value="ACETYLTRANSFERASE"/>
    <property type="match status" value="1"/>
</dbReference>
<dbReference type="AlphaFoldDB" id="A0A1I3VJV0"/>
<dbReference type="OrthoDB" id="9797989at2"/>
<evidence type="ECO:0000259" key="1">
    <source>
        <dbReference type="PROSITE" id="PS51186"/>
    </source>
</evidence>
<dbReference type="SUPFAM" id="SSF55729">
    <property type="entry name" value="Acyl-CoA N-acyltransferases (Nat)"/>
    <property type="match status" value="1"/>
</dbReference>
<feature type="domain" description="N-acetyltransferase" evidence="1">
    <location>
        <begin position="1"/>
        <end position="164"/>
    </location>
</feature>
<accession>A0A1I3VJV0</accession>
<dbReference type="PANTHER" id="PTHR39173:SF1">
    <property type="entry name" value="ACETYLTRANSFERASE"/>
    <property type="match status" value="1"/>
</dbReference>
<evidence type="ECO:0000313" key="2">
    <source>
        <dbReference type="EMBL" id="SFJ94586.1"/>
    </source>
</evidence>
<dbReference type="Gene3D" id="3.40.630.30">
    <property type="match status" value="1"/>
</dbReference>
<name>A0A1I3VJV0_9LACT</name>
<keyword evidence="3" id="KW-1185">Reference proteome</keyword>
<dbReference type="PROSITE" id="PS51186">
    <property type="entry name" value="GNAT"/>
    <property type="match status" value="1"/>
</dbReference>
<proteinExistence type="predicted"/>
<dbReference type="InterPro" id="IPR016181">
    <property type="entry name" value="Acyl_CoA_acyltransferase"/>
</dbReference>
<dbReference type="RefSeq" id="WP_072693846.1">
    <property type="nucleotide sequence ID" value="NZ_FOSJ01000003.1"/>
</dbReference>
<keyword evidence="2" id="KW-0808">Transferase</keyword>
<dbReference type="EMBL" id="FOSJ01000003">
    <property type="protein sequence ID" value="SFJ94586.1"/>
    <property type="molecule type" value="Genomic_DNA"/>
</dbReference>
<gene>
    <name evidence="2" type="ORF">SAMN04488569_100341</name>
</gene>
<organism evidence="2 3">
    <name type="scientific">Marinilactibacillus piezotolerans</name>
    <dbReference type="NCBI Taxonomy" id="258723"/>
    <lineage>
        <taxon>Bacteria</taxon>
        <taxon>Bacillati</taxon>
        <taxon>Bacillota</taxon>
        <taxon>Bacilli</taxon>
        <taxon>Lactobacillales</taxon>
        <taxon>Carnobacteriaceae</taxon>
        <taxon>Marinilactibacillus</taxon>
    </lineage>
</organism>
<dbReference type="Proteomes" id="UP000199589">
    <property type="component" value="Unassembled WGS sequence"/>
</dbReference>
<dbReference type="GO" id="GO:0016747">
    <property type="term" value="F:acyltransferase activity, transferring groups other than amino-acyl groups"/>
    <property type="evidence" value="ECO:0007669"/>
    <property type="project" value="InterPro"/>
</dbReference>
<dbReference type="Pfam" id="PF00583">
    <property type="entry name" value="Acetyltransf_1"/>
    <property type="match status" value="1"/>
</dbReference>
<sequence>MELRKLEKTEEANYIEYIKSWKTEKIVPTSSDNKGKAFNDFLKKLKSDEIENNGRVPSETYFLFMKNGEIAGAINCRYALNEHLREIGGHIGYGVSPNYRNQGIATTMLRLVLDSYREKNFDRVMLTADDENQGSVKTILSCGGKLYETGKKEQKSYGKYWIEL</sequence>
<dbReference type="CDD" id="cd04301">
    <property type="entry name" value="NAT_SF"/>
    <property type="match status" value="1"/>
</dbReference>
<evidence type="ECO:0000313" key="3">
    <source>
        <dbReference type="Proteomes" id="UP000199589"/>
    </source>
</evidence>
<protein>
    <submittedName>
        <fullName evidence="2">Predicted acetyltransferase</fullName>
    </submittedName>
</protein>